<evidence type="ECO:0000313" key="3">
    <source>
        <dbReference type="Proteomes" id="UP001417504"/>
    </source>
</evidence>
<proteinExistence type="predicted"/>
<gene>
    <name evidence="2" type="ORF">Sjap_020334</name>
</gene>
<keyword evidence="1" id="KW-1133">Transmembrane helix</keyword>
<evidence type="ECO:0000256" key="1">
    <source>
        <dbReference type="SAM" id="Phobius"/>
    </source>
</evidence>
<feature type="transmembrane region" description="Helical" evidence="1">
    <location>
        <begin position="20"/>
        <end position="43"/>
    </location>
</feature>
<dbReference type="EMBL" id="JBBNAE010000008">
    <property type="protein sequence ID" value="KAK9103080.1"/>
    <property type="molecule type" value="Genomic_DNA"/>
</dbReference>
<keyword evidence="3" id="KW-1185">Reference proteome</keyword>
<evidence type="ECO:0000313" key="2">
    <source>
        <dbReference type="EMBL" id="KAK9103080.1"/>
    </source>
</evidence>
<dbReference type="Proteomes" id="UP001417504">
    <property type="component" value="Unassembled WGS sequence"/>
</dbReference>
<keyword evidence="1" id="KW-0472">Membrane</keyword>
<keyword evidence="1" id="KW-0812">Transmembrane</keyword>
<protein>
    <submittedName>
        <fullName evidence="2">Uncharacterized protein</fullName>
    </submittedName>
</protein>
<dbReference type="AlphaFoldDB" id="A0AAP0I0C9"/>
<reference evidence="2 3" key="1">
    <citation type="submission" date="2024-01" db="EMBL/GenBank/DDBJ databases">
        <title>Genome assemblies of Stephania.</title>
        <authorList>
            <person name="Yang L."/>
        </authorList>
    </citation>
    <scope>NUCLEOTIDE SEQUENCE [LARGE SCALE GENOMIC DNA]</scope>
    <source>
        <strain evidence="2">QJT</strain>
        <tissue evidence="2">Leaf</tissue>
    </source>
</reference>
<name>A0AAP0I0C9_9MAGN</name>
<sequence>MNMSYPTPFIAVPNVINLLISIGYTFLHVSIAMLLPISVRIFFFLQSRRSCNKTVWKLIVVDESNNSPPIDVEADRYGCSNNSFNLLNRCTMKHSQFYVPRPLIKNSNDVIFGLNYDTEKFAISRLGDKTWTRIERSLEFCEEHKEYFEAVESILKSAFLRPSKTSRYRNLPTARPRATSVEVVRWWPVAPQASLVVKRWSANVPLISPQSSLKAHLTPRTKDLPAILTPRTASRQPAVRSEKWFTKKNIHAKPLHESIKPDLLQWMCCTSAIKQFLTMSTSLTPIRDICTSEDTLEVRAKITRKWYSRHLKTDALMLMDIILLDENIYTSPDIKEIASFIKGEPLTKEVQLIRKENEIFDVKAETMTIEEVKHQRSTAKRNFSNDISTKECIVDSSKKVNIKRQCIDNDLEMKKRPRTKCFIDDSQSSAFSIHHLLQAGKQYGKQYHDIYMNSKFSRLSGLRARSIVFAQRHGELFK</sequence>
<comment type="caution">
    <text evidence="2">The sequence shown here is derived from an EMBL/GenBank/DDBJ whole genome shotgun (WGS) entry which is preliminary data.</text>
</comment>
<accession>A0AAP0I0C9</accession>
<organism evidence="2 3">
    <name type="scientific">Stephania japonica</name>
    <dbReference type="NCBI Taxonomy" id="461633"/>
    <lineage>
        <taxon>Eukaryota</taxon>
        <taxon>Viridiplantae</taxon>
        <taxon>Streptophyta</taxon>
        <taxon>Embryophyta</taxon>
        <taxon>Tracheophyta</taxon>
        <taxon>Spermatophyta</taxon>
        <taxon>Magnoliopsida</taxon>
        <taxon>Ranunculales</taxon>
        <taxon>Menispermaceae</taxon>
        <taxon>Menispermoideae</taxon>
        <taxon>Cissampelideae</taxon>
        <taxon>Stephania</taxon>
    </lineage>
</organism>